<dbReference type="Gene3D" id="3.40.50.300">
    <property type="entry name" value="P-loop containing nucleotide triphosphate hydrolases"/>
    <property type="match status" value="1"/>
</dbReference>
<protein>
    <submittedName>
        <fullName evidence="1">P-loop containing nucleoside triphosphate hydrolase</fullName>
    </submittedName>
</protein>
<proteinExistence type="predicted"/>
<keyword evidence="1" id="KW-0378">Hydrolase</keyword>
<name>A0A285PRR3_9FIRM</name>
<dbReference type="KEGG" id="ehl:EHLA_1589"/>
<evidence type="ECO:0000313" key="1">
    <source>
        <dbReference type="EMBL" id="SOB72308.1"/>
    </source>
</evidence>
<dbReference type="SUPFAM" id="SSF52540">
    <property type="entry name" value="P-loop containing nucleoside triphosphate hydrolases"/>
    <property type="match status" value="1"/>
</dbReference>
<gene>
    <name evidence="1" type="ORF">EHLA_1589</name>
</gene>
<sequence>MSNPFTLSFGKKPAQFISRITQTNEIVENFRADVPSNQIYMLTGVRGSGKTVMMTTVSNIIAEDNNWITLELNPARDLLQSLAAKLYGIPELHTLFLKAKFDFSAFGLGVSIENAAPVTDIETAISLMLGVLKEEGKRLLITIDEATNSDNIRVFASSFQIFLRQDYPVFLLMTGLYDNLYDLQNEKSLTFLYRAPKIVLDPLNYTAVKKHYMDIFGLSVQDAEYMALLTKGYPFAFQVLGYLYWENREHMTIEEILPEYDQYLEEYVYSKIWSEMSELDKKIVYEMSVSGETKIKNIREKLGMKSELFSVYRDRLKRKGVVNTQEYGHLSLALPRFDDFVKARLI</sequence>
<dbReference type="EMBL" id="LT907978">
    <property type="protein sequence ID" value="SOB72308.1"/>
    <property type="molecule type" value="Genomic_DNA"/>
</dbReference>
<accession>A0A285PRR3</accession>
<dbReference type="Proteomes" id="UP000217549">
    <property type="component" value="Chromosome I"/>
</dbReference>
<dbReference type="GO" id="GO:0016787">
    <property type="term" value="F:hydrolase activity"/>
    <property type="evidence" value="ECO:0007669"/>
    <property type="project" value="UniProtKB-KW"/>
</dbReference>
<dbReference type="RefSeq" id="WP_096240152.1">
    <property type="nucleotide sequence ID" value="NZ_LT907978.1"/>
</dbReference>
<dbReference type="InterPro" id="IPR027417">
    <property type="entry name" value="P-loop_NTPase"/>
</dbReference>
<keyword evidence="2" id="KW-1185">Reference proteome</keyword>
<evidence type="ECO:0000313" key="2">
    <source>
        <dbReference type="Proteomes" id="UP000217549"/>
    </source>
</evidence>
<organism evidence="1 2">
    <name type="scientific">Anaerobutyricum hallii</name>
    <dbReference type="NCBI Taxonomy" id="39488"/>
    <lineage>
        <taxon>Bacteria</taxon>
        <taxon>Bacillati</taxon>
        <taxon>Bacillota</taxon>
        <taxon>Clostridia</taxon>
        <taxon>Lachnospirales</taxon>
        <taxon>Lachnospiraceae</taxon>
        <taxon>Anaerobutyricum</taxon>
    </lineage>
</organism>
<dbReference type="PANTHER" id="PTHR34301">
    <property type="entry name" value="DNA-BINDING PROTEIN-RELATED"/>
    <property type="match status" value="1"/>
</dbReference>
<dbReference type="PANTHER" id="PTHR34301:SF8">
    <property type="entry name" value="ATPASE DOMAIN-CONTAINING PROTEIN"/>
    <property type="match status" value="1"/>
</dbReference>
<reference evidence="2" key="1">
    <citation type="submission" date="2017-09" db="EMBL/GenBank/DDBJ databases">
        <authorList>
            <person name="Shetty A S."/>
        </authorList>
    </citation>
    <scope>NUCLEOTIDE SEQUENCE [LARGE SCALE GENOMIC DNA]</scope>
</reference>
<dbReference type="AlphaFoldDB" id="A0A285PRR3"/>